<comment type="subcellular location">
    <subcellularLocation>
        <location evidence="1">Cell projection</location>
    </subcellularLocation>
</comment>
<feature type="compositionally biased region" description="Basic and acidic residues" evidence="4">
    <location>
        <begin position="947"/>
        <end position="971"/>
    </location>
</feature>
<feature type="compositionally biased region" description="Polar residues" evidence="4">
    <location>
        <begin position="762"/>
        <end position="772"/>
    </location>
</feature>
<dbReference type="SMART" id="SM00228">
    <property type="entry name" value="PDZ"/>
    <property type="match status" value="3"/>
</dbReference>
<evidence type="ECO:0000313" key="7">
    <source>
        <dbReference type="RefSeq" id="XP_031561836.1"/>
    </source>
</evidence>
<feature type="compositionally biased region" description="Basic and acidic residues" evidence="4">
    <location>
        <begin position="827"/>
        <end position="843"/>
    </location>
</feature>
<feature type="region of interest" description="Disordered" evidence="4">
    <location>
        <begin position="87"/>
        <end position="132"/>
    </location>
</feature>
<feature type="compositionally biased region" description="Basic and acidic residues" evidence="4">
    <location>
        <begin position="1026"/>
        <end position="1046"/>
    </location>
</feature>
<dbReference type="FunCoup" id="A0A6P8I2U0">
    <property type="interactions" value="149"/>
</dbReference>
<feature type="compositionally biased region" description="Polar residues" evidence="4">
    <location>
        <begin position="1086"/>
        <end position="1103"/>
    </location>
</feature>
<dbReference type="GeneID" id="116297698"/>
<feature type="domain" description="PDZ" evidence="5">
    <location>
        <begin position="161"/>
        <end position="231"/>
    </location>
</feature>
<gene>
    <name evidence="7" type="primary">LOC116297698</name>
</gene>
<dbReference type="InterPro" id="IPR036034">
    <property type="entry name" value="PDZ_sf"/>
</dbReference>
<feature type="region of interest" description="Disordered" evidence="4">
    <location>
        <begin position="1403"/>
        <end position="1463"/>
    </location>
</feature>
<evidence type="ECO:0000256" key="1">
    <source>
        <dbReference type="ARBA" id="ARBA00004316"/>
    </source>
</evidence>
<sequence>MSTPRRGRKSISENVWLLQNTLAKILNDNDRTFLIHSLNQYQKDRDILELVTSLKRVLDSPKKREVYPLLRDIIPSNDKRYFERAWHTNQPKHVTPNGSWNNSTSTRSRSRSQNRPQEHLRRSNFYSSLPENLDKSDSGVEFPALKKSSSSRSFQKYPIRRLYLKRAPGTGYGFSMRGGSEHGVGLYVSSLDDNSIAEYEGLLPGDHIISVNDIQFDGLSHDQAVKIIKNSKKLNMVVRSVGRIPNTFVAESTYKWIDSMGQRVSPPPNVDSNGREMSIDGIHRSDLRLLGDDDERKVNVFIEEGDKLGLRIRGGSEYGLGIYIAGVDPNSAAEKAGLKCGDQIMDVNGISFLNITHADAVKVLKSDKNMMVTMKDVGRLPFAKTVTDRTRWTKGKLSGKPVQSDADSVLTTSIQIHEPPDHRRHTTAGRPRLVTERSEKSKFSHGIAGSQLLYNGSGPSAKSLAEDQARLILNENELGTMTYYMEEYSKGFISVDAFVLALFSLFNTPDKVSLLSEVRGFIHPRDIDRFDDLVLKREIEAIRKRKVTSPQHREDAHSIRSYSSSVSSYSEHGSSSSWSSAKESLDSRPITPPRVPEVLPDNMKLLKHRHGKKEKEGLLSFMSNDDTLNDSRDSIPSPPSDFTTVFPLSASSPRKPKHNAVTNGEITKNLVIGDNDRVKYAPHKKQDSKKSHKQHSEKQEKSFKEGADNTASEKEHNLKTKNDFQSSSDHSFELISETKKEKRGFFINFNKGSYSPYKHDQSLASKESTNLYHVSVVKKKDEQDEAGTSVERSSVGEAGEKLGNHDFEKAHSSIPLDTTPTGFVSGEKVKHSHSENSEEKYDESTFVVDEDDYALPSTLMNGYRTSPKKVDDSKHSSSAVEKQPLNPKAPFKPKPYHAKTEDQTKEGNNGNISFEGKQTLKSSSQSPANSAFAPPKPKPYISQPADRTAKDSYEYDDDKRKDTHGDHEIKSFDASPGPKHYDSLELFQAPKESRDSDQQDSGHQQVDYVDIDSIKRAKQLSRQNKKPLEKNINGDKKRHEYVDPKVMDFAVNNPPPIPNPYSSKVENNTTLRKDPDTPYTGPPDASETNFYSGSHATSPVSDNPPTSPKPYSPKSRNIVSEKNDFNTKFRRHTESTETRLESTPHSSSPIKASNGPTPIKKVMDKNNNPQESGKFSNGNNVGTVVSCKPEVHDLTSNYHDQVYDGMYLAMEESATTRSGLEKSTSWGDEIMPSGSFYDTLYDTQPSIEGGRLDSVKSIQKDNLVMNSNPPKMEGNAVVSNHDDEVMVKKDMATLPVEGCVTTERSSRSHASPNLQGMTSQGVKAARYIGSRQENDKRTETVNGIRIQSKQGTVTTPESVTKDWDQTLDHKETTIKYDINQNIEEAPKNQSVQNMILAYNRMSNTSDAGNSLSRRGSTTNRKSWDGVGKPSEKGQDQKTSMVEGKKGLKSNSDSNLINLPKEQQKSIQVKLRASQELLELRQQSRDSSTNNSRRSSVDLTLTTEPPSLTVSPSAKPMHSQHGEAYDVEIAKTSEGLGLTLEGGSDTSPRNAPVKVKLVKEGPYAAYACGKLRPGQTVLQINDTSIQGMTNAMAILTLRQAYTDPETKTLILVVKDP</sequence>
<dbReference type="InterPro" id="IPR051844">
    <property type="entry name" value="USH2_Complex_Protein"/>
</dbReference>
<feature type="compositionally biased region" description="Low complexity" evidence="4">
    <location>
        <begin position="559"/>
        <end position="582"/>
    </location>
</feature>
<dbReference type="CDD" id="cd06741">
    <property type="entry name" value="PDZ2_FL-whirlin"/>
    <property type="match status" value="1"/>
</dbReference>
<dbReference type="InterPro" id="IPR033028">
    <property type="entry name" value="Whirlin_HN-like_dom2"/>
</dbReference>
<protein>
    <submittedName>
        <fullName evidence="7">Uncharacterized protein LOC116297698 isoform X1</fullName>
    </submittedName>
</protein>
<evidence type="ECO:0000313" key="6">
    <source>
        <dbReference type="Proteomes" id="UP000515163"/>
    </source>
</evidence>
<evidence type="ECO:0000256" key="4">
    <source>
        <dbReference type="SAM" id="MobiDB-lite"/>
    </source>
</evidence>
<feature type="compositionally biased region" description="Polar residues" evidence="4">
    <location>
        <begin position="1496"/>
        <end position="1511"/>
    </location>
</feature>
<dbReference type="PANTHER" id="PTHR23116:SF29">
    <property type="entry name" value="PDZ DOMAIN-CONTAINING PROTEIN 7"/>
    <property type="match status" value="1"/>
</dbReference>
<name>A0A6P8I2U0_ACTTE</name>
<feature type="region of interest" description="Disordered" evidence="4">
    <location>
        <begin position="1480"/>
        <end position="1519"/>
    </location>
</feature>
<dbReference type="Gene3D" id="1.20.1160.20">
    <property type="match status" value="2"/>
</dbReference>
<keyword evidence="6" id="KW-1185">Reference proteome</keyword>
<feature type="compositionally biased region" description="Basic residues" evidence="4">
    <location>
        <begin position="1016"/>
        <end position="1025"/>
    </location>
</feature>
<dbReference type="InParanoid" id="A0A6P8I2U0"/>
<evidence type="ECO:0000256" key="3">
    <source>
        <dbReference type="ARBA" id="ARBA00023273"/>
    </source>
</evidence>
<dbReference type="RefSeq" id="XP_031561836.1">
    <property type="nucleotide sequence ID" value="XM_031705976.1"/>
</dbReference>
<evidence type="ECO:0000259" key="5">
    <source>
        <dbReference type="PROSITE" id="PS50106"/>
    </source>
</evidence>
<proteinExistence type="predicted"/>
<feature type="domain" description="PDZ" evidence="5">
    <location>
        <begin position="297"/>
        <end position="366"/>
    </location>
</feature>
<feature type="compositionally biased region" description="Low complexity" evidence="4">
    <location>
        <begin position="97"/>
        <end position="115"/>
    </location>
</feature>
<reference evidence="7" key="1">
    <citation type="submission" date="2025-08" db="UniProtKB">
        <authorList>
            <consortium name="RefSeq"/>
        </authorList>
    </citation>
    <scope>IDENTIFICATION</scope>
    <source>
        <tissue evidence="7">Tentacle</tissue>
    </source>
</reference>
<keyword evidence="2" id="KW-0677">Repeat</keyword>
<feature type="compositionally biased region" description="Basic and acidic residues" evidence="4">
    <location>
        <begin position="674"/>
        <end position="722"/>
    </location>
</feature>
<dbReference type="GO" id="GO:0042995">
    <property type="term" value="C:cell projection"/>
    <property type="evidence" value="ECO:0007669"/>
    <property type="project" value="UniProtKB-SubCell"/>
</dbReference>
<feature type="region of interest" description="Disordered" evidence="4">
    <location>
        <begin position="756"/>
        <end position="1181"/>
    </location>
</feature>
<feature type="domain" description="PDZ" evidence="5">
    <location>
        <begin position="1525"/>
        <end position="1599"/>
    </location>
</feature>
<feature type="region of interest" description="Disordered" evidence="4">
    <location>
        <begin position="545"/>
        <end position="730"/>
    </location>
</feature>
<dbReference type="KEGG" id="aten:116297698"/>
<keyword evidence="3" id="KW-0966">Cell projection</keyword>
<dbReference type="OrthoDB" id="10029564at2759"/>
<accession>A0A6P8I2U0</accession>
<dbReference type="PANTHER" id="PTHR23116">
    <property type="entry name" value="PDZ DOMAIN CONTAINING WHIRLIN AND HARMONIN-RELATED"/>
    <property type="match status" value="1"/>
</dbReference>
<feature type="compositionally biased region" description="Polar residues" evidence="4">
    <location>
        <begin position="919"/>
        <end position="929"/>
    </location>
</feature>
<dbReference type="Pfam" id="PF00595">
    <property type="entry name" value="PDZ"/>
    <property type="match status" value="3"/>
</dbReference>
<feature type="compositionally biased region" description="Polar residues" evidence="4">
    <location>
        <begin position="1143"/>
        <end position="1156"/>
    </location>
</feature>
<feature type="compositionally biased region" description="Polar residues" evidence="4">
    <location>
        <begin position="1403"/>
        <end position="1420"/>
    </location>
</feature>
<feature type="compositionally biased region" description="Polar residues" evidence="4">
    <location>
        <begin position="1165"/>
        <end position="1181"/>
    </location>
</feature>
<dbReference type="SUPFAM" id="SSF50156">
    <property type="entry name" value="PDZ domain-like"/>
    <property type="match status" value="3"/>
</dbReference>
<feature type="compositionally biased region" description="Basic and acidic residues" evidence="4">
    <location>
        <begin position="1119"/>
        <end position="1142"/>
    </location>
</feature>
<feature type="compositionally biased region" description="Basic and acidic residues" evidence="4">
    <location>
        <begin position="798"/>
        <end position="811"/>
    </location>
</feature>
<dbReference type="Proteomes" id="UP000515163">
    <property type="component" value="Unplaced"/>
</dbReference>
<evidence type="ECO:0000256" key="2">
    <source>
        <dbReference type="ARBA" id="ARBA00022737"/>
    </source>
</evidence>
<organism evidence="6 7">
    <name type="scientific">Actinia tenebrosa</name>
    <name type="common">Australian red waratah sea anemone</name>
    <dbReference type="NCBI Taxonomy" id="6105"/>
    <lineage>
        <taxon>Eukaryota</taxon>
        <taxon>Metazoa</taxon>
        <taxon>Cnidaria</taxon>
        <taxon>Anthozoa</taxon>
        <taxon>Hexacorallia</taxon>
        <taxon>Actiniaria</taxon>
        <taxon>Actiniidae</taxon>
        <taxon>Actinia</taxon>
    </lineage>
</organism>
<dbReference type="CDD" id="cd00136">
    <property type="entry name" value="PDZ_canonical"/>
    <property type="match status" value="1"/>
</dbReference>
<dbReference type="FunFam" id="2.30.42.10:FF:000087">
    <property type="entry name" value="Whirlin a"/>
    <property type="match status" value="1"/>
</dbReference>
<dbReference type="CDD" id="cd07357">
    <property type="entry name" value="HN_L-whirlin_R2_like"/>
    <property type="match status" value="1"/>
</dbReference>
<dbReference type="PROSITE" id="PS50106">
    <property type="entry name" value="PDZ"/>
    <property type="match status" value="3"/>
</dbReference>
<dbReference type="InterPro" id="IPR001478">
    <property type="entry name" value="PDZ"/>
</dbReference>
<dbReference type="GO" id="GO:0005886">
    <property type="term" value="C:plasma membrane"/>
    <property type="evidence" value="ECO:0007669"/>
    <property type="project" value="TreeGrafter"/>
</dbReference>
<feature type="compositionally biased region" description="Polar residues" evidence="4">
    <location>
        <begin position="1061"/>
        <end position="1070"/>
    </location>
</feature>
<dbReference type="Gene3D" id="2.30.42.10">
    <property type="match status" value="3"/>
</dbReference>
<feature type="compositionally biased region" description="Low complexity" evidence="4">
    <location>
        <begin position="1484"/>
        <end position="1493"/>
    </location>
</feature>